<dbReference type="AlphaFoldDB" id="A0AAQ4EAH5"/>
<evidence type="ECO:0000313" key="1">
    <source>
        <dbReference type="EMBL" id="KAK8771726.1"/>
    </source>
</evidence>
<organism evidence="1 2">
    <name type="scientific">Amblyomma americanum</name>
    <name type="common">Lone star tick</name>
    <dbReference type="NCBI Taxonomy" id="6943"/>
    <lineage>
        <taxon>Eukaryota</taxon>
        <taxon>Metazoa</taxon>
        <taxon>Ecdysozoa</taxon>
        <taxon>Arthropoda</taxon>
        <taxon>Chelicerata</taxon>
        <taxon>Arachnida</taxon>
        <taxon>Acari</taxon>
        <taxon>Parasitiformes</taxon>
        <taxon>Ixodida</taxon>
        <taxon>Ixodoidea</taxon>
        <taxon>Ixodidae</taxon>
        <taxon>Amblyomminae</taxon>
        <taxon>Amblyomma</taxon>
    </lineage>
</organism>
<protein>
    <submittedName>
        <fullName evidence="1">Uncharacterized protein</fullName>
    </submittedName>
</protein>
<gene>
    <name evidence="1" type="ORF">V5799_025031</name>
</gene>
<name>A0AAQ4EAH5_AMBAM</name>
<evidence type="ECO:0000313" key="2">
    <source>
        <dbReference type="Proteomes" id="UP001321473"/>
    </source>
</evidence>
<keyword evidence="2" id="KW-1185">Reference proteome</keyword>
<accession>A0AAQ4EAH5</accession>
<dbReference type="EMBL" id="JARKHS020019387">
    <property type="protein sequence ID" value="KAK8771726.1"/>
    <property type="molecule type" value="Genomic_DNA"/>
</dbReference>
<sequence>MAASMLLVLQNIANISQGVSLRKSGRPPTPDRRNGLPLLLTNFFCRCIPPWRKLPIGAVDAHISWLGRYLFLLIMQTSNDKGLADIADK</sequence>
<dbReference type="Proteomes" id="UP001321473">
    <property type="component" value="Unassembled WGS sequence"/>
</dbReference>
<reference evidence="1 2" key="1">
    <citation type="journal article" date="2023" name="Arcadia Sci">
        <title>De novo assembly of a long-read Amblyomma americanum tick genome.</title>
        <authorList>
            <person name="Chou S."/>
            <person name="Poskanzer K.E."/>
            <person name="Rollins M."/>
            <person name="Thuy-Boun P.S."/>
        </authorList>
    </citation>
    <scope>NUCLEOTIDE SEQUENCE [LARGE SCALE GENOMIC DNA]</scope>
    <source>
        <strain evidence="1">F_SG_1</strain>
        <tissue evidence="1">Salivary glands</tissue>
    </source>
</reference>
<comment type="caution">
    <text evidence="1">The sequence shown here is derived from an EMBL/GenBank/DDBJ whole genome shotgun (WGS) entry which is preliminary data.</text>
</comment>
<proteinExistence type="predicted"/>